<evidence type="ECO:0000313" key="3">
    <source>
        <dbReference type="Proteomes" id="UP000256269"/>
    </source>
</evidence>
<dbReference type="EMBL" id="QUNO01000008">
    <property type="protein sequence ID" value="REH44758.1"/>
    <property type="molecule type" value="Genomic_DNA"/>
</dbReference>
<evidence type="ECO:0000259" key="1">
    <source>
        <dbReference type="Pfam" id="PF08241"/>
    </source>
</evidence>
<sequence>MPMPGEAARDLYGRLRSFLPGVALDVGCGVGSVAAGLGGPLVLLDAVDLRGPLASDFPFVLGDACALPFASASVGGVHLARVLHHVSDWRLALSEARRVVRPGGAVAVTLGGRMFASALAPLRDAVFEEGQRLGIAGAHHVHGPTGYEDVDSVLGAGEVVEVAFPQFDTPRQVAVDAAGHPYAWLPGQDLSPLQAVAERLLAEWEADPDEPVEHERVISYRVYARGND</sequence>
<dbReference type="GO" id="GO:0008757">
    <property type="term" value="F:S-adenosylmethionine-dependent methyltransferase activity"/>
    <property type="evidence" value="ECO:0007669"/>
    <property type="project" value="InterPro"/>
</dbReference>
<dbReference type="Gene3D" id="3.40.50.150">
    <property type="entry name" value="Vaccinia Virus protein VP39"/>
    <property type="match status" value="1"/>
</dbReference>
<reference evidence="2 3" key="1">
    <citation type="submission" date="2018-08" db="EMBL/GenBank/DDBJ databases">
        <title>Genomic Encyclopedia of Archaeal and Bacterial Type Strains, Phase II (KMG-II): from individual species to whole genera.</title>
        <authorList>
            <person name="Goeker M."/>
        </authorList>
    </citation>
    <scope>NUCLEOTIDE SEQUENCE [LARGE SCALE GENOMIC DNA]</scope>
    <source>
        <strain evidence="2 3">DSM 45791</strain>
    </source>
</reference>
<protein>
    <submittedName>
        <fullName evidence="2">Methyltransferase family protein</fullName>
    </submittedName>
</protein>
<dbReference type="CDD" id="cd02440">
    <property type="entry name" value="AdoMet_MTases"/>
    <property type="match status" value="1"/>
</dbReference>
<keyword evidence="2" id="KW-0808">Transferase</keyword>
<dbReference type="Pfam" id="PF08241">
    <property type="entry name" value="Methyltransf_11"/>
    <property type="match status" value="1"/>
</dbReference>
<gene>
    <name evidence="2" type="ORF">BCF44_108238</name>
</gene>
<dbReference type="GO" id="GO:0032259">
    <property type="term" value="P:methylation"/>
    <property type="evidence" value="ECO:0007669"/>
    <property type="project" value="UniProtKB-KW"/>
</dbReference>
<dbReference type="OrthoDB" id="3689910at2"/>
<feature type="domain" description="Methyltransferase type 11" evidence="1">
    <location>
        <begin position="24"/>
        <end position="107"/>
    </location>
</feature>
<comment type="caution">
    <text evidence="2">The sequence shown here is derived from an EMBL/GenBank/DDBJ whole genome shotgun (WGS) entry which is preliminary data.</text>
</comment>
<dbReference type="Proteomes" id="UP000256269">
    <property type="component" value="Unassembled WGS sequence"/>
</dbReference>
<organism evidence="2 3">
    <name type="scientific">Kutzneria buriramensis</name>
    <dbReference type="NCBI Taxonomy" id="1045776"/>
    <lineage>
        <taxon>Bacteria</taxon>
        <taxon>Bacillati</taxon>
        <taxon>Actinomycetota</taxon>
        <taxon>Actinomycetes</taxon>
        <taxon>Pseudonocardiales</taxon>
        <taxon>Pseudonocardiaceae</taxon>
        <taxon>Kutzneria</taxon>
    </lineage>
</organism>
<accession>A0A3E0HGA4</accession>
<dbReference type="InterPro" id="IPR029063">
    <property type="entry name" value="SAM-dependent_MTases_sf"/>
</dbReference>
<name>A0A3E0HGA4_9PSEU</name>
<keyword evidence="3" id="KW-1185">Reference proteome</keyword>
<dbReference type="InterPro" id="IPR013216">
    <property type="entry name" value="Methyltransf_11"/>
</dbReference>
<proteinExistence type="predicted"/>
<evidence type="ECO:0000313" key="2">
    <source>
        <dbReference type="EMBL" id="REH44758.1"/>
    </source>
</evidence>
<dbReference type="PANTHER" id="PTHR43591">
    <property type="entry name" value="METHYLTRANSFERASE"/>
    <property type="match status" value="1"/>
</dbReference>
<keyword evidence="2" id="KW-0489">Methyltransferase</keyword>
<dbReference type="AlphaFoldDB" id="A0A3E0HGA4"/>
<dbReference type="SUPFAM" id="SSF53335">
    <property type="entry name" value="S-adenosyl-L-methionine-dependent methyltransferases"/>
    <property type="match status" value="1"/>
</dbReference>